<gene>
    <name evidence="1" type="ORF">PAT3040_02007</name>
</gene>
<dbReference type="Proteomes" id="UP000245202">
    <property type="component" value="Unassembled WGS sequence"/>
</dbReference>
<comment type="caution">
    <text evidence="1">The sequence shown here is derived from an EMBL/GenBank/DDBJ whole genome shotgun (WGS) entry which is preliminary data.</text>
</comment>
<organism evidence="1 2">
    <name type="scientific">Paenibacillus agaridevorans</name>
    <dbReference type="NCBI Taxonomy" id="171404"/>
    <lineage>
        <taxon>Bacteria</taxon>
        <taxon>Bacillati</taxon>
        <taxon>Bacillota</taxon>
        <taxon>Bacilli</taxon>
        <taxon>Bacillales</taxon>
        <taxon>Paenibacillaceae</taxon>
        <taxon>Paenibacillus</taxon>
    </lineage>
</organism>
<dbReference type="AlphaFoldDB" id="A0A2R5ELC6"/>
<evidence type="ECO:0000313" key="1">
    <source>
        <dbReference type="EMBL" id="GBG07456.1"/>
    </source>
</evidence>
<evidence type="ECO:0000313" key="2">
    <source>
        <dbReference type="Proteomes" id="UP000245202"/>
    </source>
</evidence>
<sequence>MVSIASLDTKQSVFFSHRDPEWVKWLGTRKLEINSSEIQLQEKAVPCAAS</sequence>
<keyword evidence="2" id="KW-1185">Reference proteome</keyword>
<name>A0A2R5ELC6_9BACL</name>
<protein>
    <submittedName>
        <fullName evidence="1">Putative 2,5-didehydrogluconate reductase</fullName>
    </submittedName>
</protein>
<accession>A0A2R5ELC6</accession>
<proteinExistence type="predicted"/>
<dbReference type="EMBL" id="BDQX01000098">
    <property type="protein sequence ID" value="GBG07456.1"/>
    <property type="molecule type" value="Genomic_DNA"/>
</dbReference>
<reference evidence="1 2" key="1">
    <citation type="submission" date="2017-08" db="EMBL/GenBank/DDBJ databases">
        <title>Substantial Increase in Enzyme Production by Combined Drug-Resistance Mutations in Paenibacillus agaridevorans.</title>
        <authorList>
            <person name="Tanaka Y."/>
            <person name="Funane K."/>
            <person name="Hosaka T."/>
            <person name="Shiwa Y."/>
            <person name="Fujita N."/>
            <person name="Miyazaki T."/>
            <person name="Yoshikawa H."/>
            <person name="Murakami K."/>
            <person name="Kasahara K."/>
            <person name="Inaoka T."/>
            <person name="Hiraga Y."/>
            <person name="Ochi K."/>
        </authorList>
    </citation>
    <scope>NUCLEOTIDE SEQUENCE [LARGE SCALE GENOMIC DNA]</scope>
    <source>
        <strain evidence="1 2">T-3040</strain>
    </source>
</reference>